<proteinExistence type="predicted"/>
<organism evidence="2 3">
    <name type="scientific">Blautia liquoris</name>
    <dbReference type="NCBI Taxonomy" id="2779518"/>
    <lineage>
        <taxon>Bacteria</taxon>
        <taxon>Bacillati</taxon>
        <taxon>Bacillota</taxon>
        <taxon>Clostridia</taxon>
        <taxon>Lachnospirales</taxon>
        <taxon>Lachnospiraceae</taxon>
        <taxon>Blautia</taxon>
    </lineage>
</organism>
<dbReference type="Proteomes" id="UP000593601">
    <property type="component" value="Chromosome"/>
</dbReference>
<gene>
    <name evidence="2" type="ORF">INP51_05125</name>
</gene>
<dbReference type="KEGG" id="bliq:INP51_05125"/>
<evidence type="ECO:0008006" key="4">
    <source>
        <dbReference type="Google" id="ProtNLM"/>
    </source>
</evidence>
<dbReference type="AlphaFoldDB" id="A0A7M2RLU6"/>
<reference evidence="2 3" key="1">
    <citation type="submission" date="2020-10" db="EMBL/GenBank/DDBJ databases">
        <title>Blautia liquoris sp.nov., isolated from the mud in a fermentation cellar used for the production of Chinese strong-flavoured liquor.</title>
        <authorList>
            <person name="Lu L."/>
        </authorList>
    </citation>
    <scope>NUCLEOTIDE SEQUENCE [LARGE SCALE GENOMIC DNA]</scope>
    <source>
        <strain evidence="2 3">LZLJ-3</strain>
    </source>
</reference>
<dbReference type="GO" id="GO:0015501">
    <property type="term" value="F:glutamate:sodium symporter activity"/>
    <property type="evidence" value="ECO:0007669"/>
    <property type="project" value="InterPro"/>
</dbReference>
<keyword evidence="1" id="KW-0472">Membrane</keyword>
<name>A0A7M2RLU6_9FIRM</name>
<dbReference type="GO" id="GO:0016020">
    <property type="term" value="C:membrane"/>
    <property type="evidence" value="ECO:0007669"/>
    <property type="project" value="InterPro"/>
</dbReference>
<dbReference type="PANTHER" id="PTHR36178:SF1">
    <property type="entry name" value="SODIUM_GLUTAMATE SYMPORTER"/>
    <property type="match status" value="1"/>
</dbReference>
<dbReference type="GO" id="GO:0015813">
    <property type="term" value="P:L-glutamate transmembrane transport"/>
    <property type="evidence" value="ECO:0007669"/>
    <property type="project" value="InterPro"/>
</dbReference>
<accession>A0A7M2RLU6</accession>
<feature type="transmembrane region" description="Helical" evidence="1">
    <location>
        <begin position="312"/>
        <end position="334"/>
    </location>
</feature>
<dbReference type="EMBL" id="CP063304">
    <property type="protein sequence ID" value="QOV20332.1"/>
    <property type="molecule type" value="Genomic_DNA"/>
</dbReference>
<feature type="transmembrane region" description="Helical" evidence="1">
    <location>
        <begin position="6"/>
        <end position="25"/>
    </location>
</feature>
<dbReference type="PANTHER" id="PTHR36178">
    <property type="entry name" value="SLR0625 PROTEIN"/>
    <property type="match status" value="1"/>
</dbReference>
<feature type="transmembrane region" description="Helical" evidence="1">
    <location>
        <begin position="160"/>
        <end position="183"/>
    </location>
</feature>
<evidence type="ECO:0000313" key="2">
    <source>
        <dbReference type="EMBL" id="QOV20332.1"/>
    </source>
</evidence>
<keyword evidence="3" id="KW-1185">Reference proteome</keyword>
<feature type="transmembrane region" description="Helical" evidence="1">
    <location>
        <begin position="381"/>
        <end position="402"/>
    </location>
</feature>
<feature type="transmembrane region" description="Helical" evidence="1">
    <location>
        <begin position="216"/>
        <end position="236"/>
    </location>
</feature>
<dbReference type="RefSeq" id="WP_193736652.1">
    <property type="nucleotide sequence ID" value="NZ_CP063304.1"/>
</dbReference>
<feature type="transmembrane region" description="Helical" evidence="1">
    <location>
        <begin position="37"/>
        <end position="60"/>
    </location>
</feature>
<protein>
    <recommendedName>
        <fullName evidence="4">Sodium/glutamate symporter</fullName>
    </recommendedName>
</protein>
<dbReference type="Pfam" id="PF03616">
    <property type="entry name" value="Glt_symporter"/>
    <property type="match status" value="1"/>
</dbReference>
<keyword evidence="1" id="KW-1133">Transmembrane helix</keyword>
<feature type="transmembrane region" description="Helical" evidence="1">
    <location>
        <begin position="125"/>
        <end position="148"/>
    </location>
</feature>
<feature type="transmembrane region" description="Helical" evidence="1">
    <location>
        <begin position="340"/>
        <end position="360"/>
    </location>
</feature>
<keyword evidence="1" id="KW-0812">Transmembrane</keyword>
<dbReference type="InterPro" id="IPR004445">
    <property type="entry name" value="GltS"/>
</dbReference>
<feature type="transmembrane region" description="Helical" evidence="1">
    <location>
        <begin position="66"/>
        <end position="84"/>
    </location>
</feature>
<feature type="transmembrane region" description="Helical" evidence="1">
    <location>
        <begin position="248"/>
        <end position="266"/>
    </location>
</feature>
<evidence type="ECO:0000313" key="3">
    <source>
        <dbReference type="Proteomes" id="UP000593601"/>
    </source>
</evidence>
<feature type="transmembrane region" description="Helical" evidence="1">
    <location>
        <begin position="96"/>
        <end position="119"/>
    </location>
</feature>
<sequence>MIEIKMDLLQTIGLAGLSLIVGYWLKKRWLKRLTIPAAVIGGLIFAIINTIFYQLGIGYITVNTGLNDFFMVLYFTTIGLGASIKNSRGLGKSIVMLLGLTIIAIFVQNFVAVGIGKMFGVDSLVALMMGSPALVGGPGCVAAIAPAVEKMGYSQAMTAGMISATIGISAGGLLAGPIGSRIIERHKLSTMTNAKTYEQEAAKSDKDSAIMGKTDVFNTMMIILVCMFFGSFITRAINSFMGIFMDNISFPVVLGPMILGFVFRYISDKKENDLVSVDGVDVVADVSLDLFLGLTIINLQFWTIFEIAVPMIVILVAGIIITLLFAYFIIYYAMGRNYDAAVMSAGFVGYGCGTTSNAMSGMREVTNKYGPSPKSFLTTSIICGVFLDFANVLLVFITMGLLN</sequence>
<evidence type="ECO:0000256" key="1">
    <source>
        <dbReference type="SAM" id="Phobius"/>
    </source>
</evidence>